<feature type="transmembrane region" description="Helical" evidence="7">
    <location>
        <begin position="581"/>
        <end position="608"/>
    </location>
</feature>
<keyword evidence="3" id="KW-1003">Cell membrane</keyword>
<dbReference type="Gene3D" id="1.20.1640.10">
    <property type="entry name" value="Multidrug efflux transporter AcrB transmembrane domain"/>
    <property type="match status" value="2"/>
</dbReference>
<comment type="caution">
    <text evidence="9">The sequence shown here is derived from an EMBL/GenBank/DDBJ whole genome shotgun (WGS) entry which is preliminary data.</text>
</comment>
<evidence type="ECO:0000256" key="3">
    <source>
        <dbReference type="ARBA" id="ARBA00022475"/>
    </source>
</evidence>
<organism evidence="9 10">
    <name type="scientific">Nocardia aobensis</name>
    <dbReference type="NCBI Taxonomy" id="257277"/>
    <lineage>
        <taxon>Bacteria</taxon>
        <taxon>Bacillati</taxon>
        <taxon>Actinomycetota</taxon>
        <taxon>Actinomycetes</taxon>
        <taxon>Mycobacteriales</taxon>
        <taxon>Nocardiaceae</taxon>
        <taxon>Nocardia</taxon>
    </lineage>
</organism>
<feature type="domain" description="SSD" evidence="8">
    <location>
        <begin position="519"/>
        <end position="684"/>
    </location>
</feature>
<feature type="transmembrane region" description="Helical" evidence="7">
    <location>
        <begin position="365"/>
        <end position="383"/>
    </location>
</feature>
<feature type="transmembrane region" description="Helical" evidence="7">
    <location>
        <begin position="178"/>
        <end position="198"/>
    </location>
</feature>
<dbReference type="InterPro" id="IPR004869">
    <property type="entry name" value="MMPL_dom"/>
</dbReference>
<feature type="transmembrane region" description="Helical" evidence="7">
    <location>
        <begin position="271"/>
        <end position="298"/>
    </location>
</feature>
<keyword evidence="10" id="KW-1185">Reference proteome</keyword>
<reference evidence="9 10" key="1">
    <citation type="submission" date="2024-10" db="EMBL/GenBank/DDBJ databases">
        <title>The Natural Products Discovery Center: Release of the First 8490 Sequenced Strains for Exploring Actinobacteria Biosynthetic Diversity.</title>
        <authorList>
            <person name="Kalkreuter E."/>
            <person name="Kautsar S.A."/>
            <person name="Yang D."/>
            <person name="Bader C.D."/>
            <person name="Teijaro C.N."/>
            <person name="Fluegel L."/>
            <person name="Davis C.M."/>
            <person name="Simpson J.R."/>
            <person name="Lauterbach L."/>
            <person name="Steele A.D."/>
            <person name="Gui C."/>
            <person name="Meng S."/>
            <person name="Li G."/>
            <person name="Viehrig K."/>
            <person name="Ye F."/>
            <person name="Su P."/>
            <person name="Kiefer A.F."/>
            <person name="Nichols A."/>
            <person name="Cepeda A.J."/>
            <person name="Yan W."/>
            <person name="Fan B."/>
            <person name="Jiang Y."/>
            <person name="Adhikari A."/>
            <person name="Zheng C.-J."/>
            <person name="Schuster L."/>
            <person name="Cowan T.M."/>
            <person name="Smanski M.J."/>
            <person name="Chevrette M.G."/>
            <person name="De Carvalho L.P.S."/>
            <person name="Shen B."/>
        </authorList>
    </citation>
    <scope>NUCLEOTIDE SEQUENCE [LARGE SCALE GENOMIC DNA]</scope>
    <source>
        <strain evidence="9 10">NPDC004119</strain>
    </source>
</reference>
<gene>
    <name evidence="9" type="ORF">ACFYU5_25785</name>
</gene>
<evidence type="ECO:0000313" key="9">
    <source>
        <dbReference type="EMBL" id="MFF0499836.1"/>
    </source>
</evidence>
<evidence type="ECO:0000313" key="10">
    <source>
        <dbReference type="Proteomes" id="UP001601442"/>
    </source>
</evidence>
<dbReference type="PANTHER" id="PTHR33406:SF11">
    <property type="entry name" value="MEMBRANE PROTEIN SCO6666-RELATED"/>
    <property type="match status" value="1"/>
</dbReference>
<feature type="transmembrane region" description="Helical" evidence="7">
    <location>
        <begin position="205"/>
        <end position="223"/>
    </location>
</feature>
<feature type="transmembrane region" description="Helical" evidence="7">
    <location>
        <begin position="517"/>
        <end position="536"/>
    </location>
</feature>
<dbReference type="Pfam" id="PF03176">
    <property type="entry name" value="MMPL"/>
    <property type="match status" value="2"/>
</dbReference>
<dbReference type="RefSeq" id="WP_387398635.1">
    <property type="nucleotide sequence ID" value="NZ_JBIAMT010000005.1"/>
</dbReference>
<sequence length="722" mass="73386">MSGLLGRLGGFAFRRRRLVLAVWVAVLIALVGGASVAGGKLNDRFTVPGTESQRALDTLSTTAPDAAGATAQLVFTAPAGRAVTEPAYQPAIQRSLESAGAAPGAVGVSAPQQAGLVSADQRTAVGVVHFRGDPSQVDKDARTVVEGAADPAREAGLDVAVGGSIYRGGEMQPGMTEVLGLAVAVVVLFITFGSLLAAGMPLLSALIGIGTAVGGLLAASAVASVSSTAMTLALMLGLAVGIDYALFILSRHRAQLATGMSPAESAARANATAGGAVVFAGTTVIIALAALTVIGIPFLSVMGLAAAGAVLVAVAVATTLLPALAGFAGERLRPRIGSRAHTRATGAGADSMGARWGRLVIRRPVVTVVTVVAALGLIAAPVVSLREALPNNGSAAESSGQRQAYDTIAEKFGQGFNGPLVMVVDAPNGGSHAATEAAAAVRTLPNVAFVAPPQPTQAAGQSVVVVVPATAPESQETSDLVHAIRDDVARAVPGADIAVTGDTAVTIDVSDRLAASLLPFIGIVVGLSLLLLVVVFRSIAVPVKATATFLLSVAAALGATVAVFQWGWGADFFGVSRTGPVVSFLPIILVGVLFGLAMDYQVFLVSGIREQWERTRNAADSVVEGTRHNARVVTAAATIMVVVFASFVPTDDAVVKPIAFALAVGVLVDAFVVRLTLVPAILALLGKRAWWLPGRLDRRLPKVSIEGAQDEDAQERRELVPA</sequence>
<dbReference type="InterPro" id="IPR000731">
    <property type="entry name" value="SSD"/>
</dbReference>
<dbReference type="Proteomes" id="UP001601442">
    <property type="component" value="Unassembled WGS sequence"/>
</dbReference>
<accession>A0ABW6P9K6</accession>
<dbReference type="EMBL" id="JBIAMT010000005">
    <property type="protein sequence ID" value="MFF0499836.1"/>
    <property type="molecule type" value="Genomic_DNA"/>
</dbReference>
<keyword evidence="4 7" id="KW-0812">Transmembrane</keyword>
<keyword evidence="6 7" id="KW-0472">Membrane</keyword>
<evidence type="ECO:0000256" key="6">
    <source>
        <dbReference type="ARBA" id="ARBA00023136"/>
    </source>
</evidence>
<feature type="transmembrane region" description="Helical" evidence="7">
    <location>
        <begin position="629"/>
        <end position="648"/>
    </location>
</feature>
<dbReference type="SUPFAM" id="SSF82866">
    <property type="entry name" value="Multidrug efflux transporter AcrB transmembrane domain"/>
    <property type="match status" value="2"/>
</dbReference>
<evidence type="ECO:0000256" key="4">
    <source>
        <dbReference type="ARBA" id="ARBA00022692"/>
    </source>
</evidence>
<dbReference type="InterPro" id="IPR050545">
    <property type="entry name" value="Mycobact_MmpL"/>
</dbReference>
<name>A0ABW6P9K6_9NOCA</name>
<dbReference type="PANTHER" id="PTHR33406">
    <property type="entry name" value="MEMBRANE PROTEIN MJ1562-RELATED"/>
    <property type="match status" value="1"/>
</dbReference>
<proteinExistence type="inferred from homology"/>
<evidence type="ECO:0000256" key="5">
    <source>
        <dbReference type="ARBA" id="ARBA00022989"/>
    </source>
</evidence>
<keyword evidence="5 7" id="KW-1133">Transmembrane helix</keyword>
<feature type="transmembrane region" description="Helical" evidence="7">
    <location>
        <begin position="548"/>
        <end position="569"/>
    </location>
</feature>
<evidence type="ECO:0000256" key="2">
    <source>
        <dbReference type="ARBA" id="ARBA00010157"/>
    </source>
</evidence>
<feature type="transmembrane region" description="Helical" evidence="7">
    <location>
        <begin position="660"/>
        <end position="685"/>
    </location>
</feature>
<dbReference type="PROSITE" id="PS50156">
    <property type="entry name" value="SSD"/>
    <property type="match status" value="1"/>
</dbReference>
<comment type="subcellular location">
    <subcellularLocation>
        <location evidence="1">Cell membrane</location>
        <topology evidence="1">Multi-pass membrane protein</topology>
    </subcellularLocation>
</comment>
<comment type="similarity">
    <text evidence="2">Belongs to the resistance-nodulation-cell division (RND) (TC 2.A.6) family. MmpL subfamily.</text>
</comment>
<evidence type="ECO:0000259" key="8">
    <source>
        <dbReference type="PROSITE" id="PS50156"/>
    </source>
</evidence>
<protein>
    <submittedName>
        <fullName evidence="9">MMPL family transporter</fullName>
    </submittedName>
</protein>
<feature type="transmembrane region" description="Helical" evidence="7">
    <location>
        <begin position="304"/>
        <end position="329"/>
    </location>
</feature>
<evidence type="ECO:0000256" key="1">
    <source>
        <dbReference type="ARBA" id="ARBA00004651"/>
    </source>
</evidence>
<feature type="transmembrane region" description="Helical" evidence="7">
    <location>
        <begin position="229"/>
        <end position="250"/>
    </location>
</feature>
<evidence type="ECO:0000256" key="7">
    <source>
        <dbReference type="SAM" id="Phobius"/>
    </source>
</evidence>